<dbReference type="SMART" id="SM01144">
    <property type="entry name" value="DTW"/>
    <property type="match status" value="1"/>
</dbReference>
<keyword evidence="3" id="KW-0949">S-adenosyl-L-methionine</keyword>
<dbReference type="OrthoDB" id="343463at2759"/>
<keyword evidence="10" id="KW-1185">Reference proteome</keyword>
<gene>
    <name evidence="9" type="primary">Dtwd2</name>
    <name evidence="9" type="ORF">AK812_SmicGene6740</name>
</gene>
<evidence type="ECO:0000256" key="4">
    <source>
        <dbReference type="ARBA" id="ARBA00022694"/>
    </source>
</evidence>
<dbReference type="GO" id="GO:0008033">
    <property type="term" value="P:tRNA processing"/>
    <property type="evidence" value="ECO:0007669"/>
    <property type="project" value="UniProtKB-KW"/>
</dbReference>
<dbReference type="GO" id="GO:0016432">
    <property type="term" value="F:tRNA-uridine aminocarboxypropyltransferase activity"/>
    <property type="evidence" value="ECO:0007669"/>
    <property type="project" value="UniProtKB-EC"/>
</dbReference>
<dbReference type="EMBL" id="LSRX01000093">
    <property type="protein sequence ID" value="OLQ09678.1"/>
    <property type="molecule type" value="Genomic_DNA"/>
</dbReference>
<evidence type="ECO:0000259" key="8">
    <source>
        <dbReference type="SMART" id="SM01144"/>
    </source>
</evidence>
<dbReference type="InterPro" id="IPR005636">
    <property type="entry name" value="DTW"/>
</dbReference>
<evidence type="ECO:0000256" key="2">
    <source>
        <dbReference type="ARBA" id="ARBA00022679"/>
    </source>
</evidence>
<proteinExistence type="inferred from homology"/>
<feature type="domain" description="DTW" evidence="8">
    <location>
        <begin position="165"/>
        <end position="371"/>
    </location>
</feature>
<keyword evidence="2" id="KW-0808">Transferase</keyword>
<evidence type="ECO:0000313" key="10">
    <source>
        <dbReference type="Proteomes" id="UP000186817"/>
    </source>
</evidence>
<protein>
    <recommendedName>
        <fullName evidence="1">tRNA-uridine aminocarboxypropyltransferase</fullName>
        <ecNumber evidence="1">2.5.1.25</ecNumber>
    </recommendedName>
</protein>
<evidence type="ECO:0000313" key="9">
    <source>
        <dbReference type="EMBL" id="OLQ09678.1"/>
    </source>
</evidence>
<comment type="catalytic activity">
    <reaction evidence="6">
        <text>a uridine in tRNA + S-adenosyl-L-methionine = a 3-[(3S)-3-amino-3-carboxypropyl]uridine in tRNA + S-methyl-5'-thioadenosine + H(+)</text>
        <dbReference type="Rhea" id="RHEA:62432"/>
        <dbReference type="Rhea" id="RHEA-COMP:13339"/>
        <dbReference type="Rhea" id="RHEA-COMP:16092"/>
        <dbReference type="ChEBI" id="CHEBI:15378"/>
        <dbReference type="ChEBI" id="CHEBI:17509"/>
        <dbReference type="ChEBI" id="CHEBI:59789"/>
        <dbReference type="ChEBI" id="CHEBI:65315"/>
        <dbReference type="ChEBI" id="CHEBI:82930"/>
        <dbReference type="EC" id="2.5.1.25"/>
    </reaction>
</comment>
<dbReference type="AlphaFoldDB" id="A0A1Q9EQL8"/>
<dbReference type="EC" id="2.5.1.25" evidence="1"/>
<comment type="caution">
    <text evidence="9">The sequence shown here is derived from an EMBL/GenBank/DDBJ whole genome shotgun (WGS) entry which is preliminary data.</text>
</comment>
<evidence type="ECO:0000256" key="1">
    <source>
        <dbReference type="ARBA" id="ARBA00012386"/>
    </source>
</evidence>
<feature type="region of interest" description="Disordered" evidence="7">
    <location>
        <begin position="384"/>
        <end position="415"/>
    </location>
</feature>
<sequence length="415" mass="46422">MAANLENLRSFAIQSPFWRTVVIEDWSRDGTCGCRADKGASHCAACTELWGALVQLAMEVVTSEADALGRRLLFFKKWKAMFANLEIALSAARLHLHFTKAQRKQTVPDLYPIFEEASALRCYTLESNGRRRNCTLESVLQLPPEQRAEALAELRAASLDVEMQAEGKCSNCMMQLDFCICTAMQTIRQDMLKHRTRSRLHFVVWIHHKERRRASNTGKILHLLLPESTDILIQGVSRDEARLAELLEHDAFVVYPSEDAKLVTEAVSLPSPVAASCSSLQAEPPPVAILIDGTWNQAQRMHKRFQSLKHVKLLPSGKSNFHWRRQSQEGRISTIEAAALLLENLETPGQPTDGLPAALHKALSLLMDALGRQCHHDTLFAHELPEPTGKKKHALGAKKIQKELPGQRGSDAQKL</sequence>
<name>A0A1Q9EQL8_SYMMI</name>
<dbReference type="Pfam" id="PF03942">
    <property type="entry name" value="DTW"/>
    <property type="match status" value="1"/>
</dbReference>
<dbReference type="InterPro" id="IPR039262">
    <property type="entry name" value="DTWD2/TAPT"/>
</dbReference>
<keyword evidence="4" id="KW-0819">tRNA processing</keyword>
<evidence type="ECO:0000256" key="3">
    <source>
        <dbReference type="ARBA" id="ARBA00022691"/>
    </source>
</evidence>
<evidence type="ECO:0000256" key="7">
    <source>
        <dbReference type="SAM" id="MobiDB-lite"/>
    </source>
</evidence>
<organism evidence="9 10">
    <name type="scientific">Symbiodinium microadriaticum</name>
    <name type="common">Dinoflagellate</name>
    <name type="synonym">Zooxanthella microadriatica</name>
    <dbReference type="NCBI Taxonomy" id="2951"/>
    <lineage>
        <taxon>Eukaryota</taxon>
        <taxon>Sar</taxon>
        <taxon>Alveolata</taxon>
        <taxon>Dinophyceae</taxon>
        <taxon>Suessiales</taxon>
        <taxon>Symbiodiniaceae</taxon>
        <taxon>Symbiodinium</taxon>
    </lineage>
</organism>
<dbReference type="PANTHER" id="PTHR21392:SF0">
    <property type="entry name" value="TRNA-URIDINE AMINOCARBOXYPROPYLTRANSFERASE 2"/>
    <property type="match status" value="1"/>
</dbReference>
<accession>A0A1Q9EQL8</accession>
<evidence type="ECO:0000256" key="6">
    <source>
        <dbReference type="ARBA" id="ARBA00048718"/>
    </source>
</evidence>
<comment type="similarity">
    <text evidence="5">Belongs to the TDD superfamily. DTWD2 family.</text>
</comment>
<dbReference type="PANTHER" id="PTHR21392">
    <property type="entry name" value="TRNA-URIDINE AMINOCARBOXYPROPYLTRANSFERASE 2"/>
    <property type="match status" value="1"/>
</dbReference>
<evidence type="ECO:0000256" key="5">
    <source>
        <dbReference type="ARBA" id="ARBA00034489"/>
    </source>
</evidence>
<reference evidence="9 10" key="1">
    <citation type="submission" date="2016-02" db="EMBL/GenBank/DDBJ databases">
        <title>Genome analysis of coral dinoflagellate symbionts highlights evolutionary adaptations to a symbiotic lifestyle.</title>
        <authorList>
            <person name="Aranda M."/>
            <person name="Li Y."/>
            <person name="Liew Y.J."/>
            <person name="Baumgarten S."/>
            <person name="Simakov O."/>
            <person name="Wilson M."/>
            <person name="Piel J."/>
            <person name="Ashoor H."/>
            <person name="Bougouffa S."/>
            <person name="Bajic V.B."/>
            <person name="Ryu T."/>
            <person name="Ravasi T."/>
            <person name="Bayer T."/>
            <person name="Micklem G."/>
            <person name="Kim H."/>
            <person name="Bhak J."/>
            <person name="Lajeunesse T.C."/>
            <person name="Voolstra C.R."/>
        </authorList>
    </citation>
    <scope>NUCLEOTIDE SEQUENCE [LARGE SCALE GENOMIC DNA]</scope>
    <source>
        <strain evidence="9 10">CCMP2467</strain>
    </source>
</reference>
<dbReference type="Proteomes" id="UP000186817">
    <property type="component" value="Unassembled WGS sequence"/>
</dbReference>